<feature type="transmembrane region" description="Helical" evidence="1">
    <location>
        <begin position="38"/>
        <end position="60"/>
    </location>
</feature>
<evidence type="ECO:0000313" key="3">
    <source>
        <dbReference type="Proteomes" id="UP001501444"/>
    </source>
</evidence>
<accession>A0ABP5TAP9</accession>
<evidence type="ECO:0008006" key="4">
    <source>
        <dbReference type="Google" id="ProtNLM"/>
    </source>
</evidence>
<protein>
    <recommendedName>
        <fullName evidence="4">DUF3040 domain-containing protein</fullName>
    </recommendedName>
</protein>
<keyword evidence="1" id="KW-0812">Transmembrane</keyword>
<keyword evidence="3" id="KW-1185">Reference proteome</keyword>
<organism evidence="2 3">
    <name type="scientific">Dactylosporangium salmoneum</name>
    <dbReference type="NCBI Taxonomy" id="53361"/>
    <lineage>
        <taxon>Bacteria</taxon>
        <taxon>Bacillati</taxon>
        <taxon>Actinomycetota</taxon>
        <taxon>Actinomycetes</taxon>
        <taxon>Micromonosporales</taxon>
        <taxon>Micromonosporaceae</taxon>
        <taxon>Dactylosporangium</taxon>
    </lineage>
</organism>
<sequence>MSEPNLTRDGVFLAAAVRRHADAGRVEPERLRILPGRLFAALWLAAALLLAGLGAVLLAMSTGPVPR</sequence>
<comment type="caution">
    <text evidence="2">The sequence shown here is derived from an EMBL/GenBank/DDBJ whole genome shotgun (WGS) entry which is preliminary data.</text>
</comment>
<dbReference type="EMBL" id="BAAARV010000027">
    <property type="protein sequence ID" value="GAA2348635.1"/>
    <property type="molecule type" value="Genomic_DNA"/>
</dbReference>
<keyword evidence="1" id="KW-1133">Transmembrane helix</keyword>
<proteinExistence type="predicted"/>
<keyword evidence="1" id="KW-0472">Membrane</keyword>
<evidence type="ECO:0000313" key="2">
    <source>
        <dbReference type="EMBL" id="GAA2348635.1"/>
    </source>
</evidence>
<reference evidence="3" key="1">
    <citation type="journal article" date="2019" name="Int. J. Syst. Evol. Microbiol.">
        <title>The Global Catalogue of Microorganisms (GCM) 10K type strain sequencing project: providing services to taxonomists for standard genome sequencing and annotation.</title>
        <authorList>
            <consortium name="The Broad Institute Genomics Platform"/>
            <consortium name="The Broad Institute Genome Sequencing Center for Infectious Disease"/>
            <person name="Wu L."/>
            <person name="Ma J."/>
        </authorList>
    </citation>
    <scope>NUCLEOTIDE SEQUENCE [LARGE SCALE GENOMIC DNA]</scope>
    <source>
        <strain evidence="3">JCM 3272</strain>
    </source>
</reference>
<dbReference type="RefSeq" id="WP_344613682.1">
    <property type="nucleotide sequence ID" value="NZ_BAAARV010000027.1"/>
</dbReference>
<gene>
    <name evidence="2" type="ORF">GCM10010170_037290</name>
</gene>
<evidence type="ECO:0000256" key="1">
    <source>
        <dbReference type="SAM" id="Phobius"/>
    </source>
</evidence>
<dbReference type="Proteomes" id="UP001501444">
    <property type="component" value="Unassembled WGS sequence"/>
</dbReference>
<name>A0ABP5TAP9_9ACTN</name>